<comment type="caution">
    <text evidence="1">The sequence shown here is derived from an EMBL/GenBank/DDBJ whole genome shotgun (WGS) entry which is preliminary data.</text>
</comment>
<proteinExistence type="predicted"/>
<organism evidence="1 2">
    <name type="scientific">Phocaeicola vulgatus</name>
    <name type="common">Bacteroides vulgatus</name>
    <dbReference type="NCBI Taxonomy" id="821"/>
    <lineage>
        <taxon>Bacteria</taxon>
        <taxon>Pseudomonadati</taxon>
        <taxon>Bacteroidota</taxon>
        <taxon>Bacteroidia</taxon>
        <taxon>Bacteroidales</taxon>
        <taxon>Bacteroidaceae</taxon>
        <taxon>Phocaeicola</taxon>
    </lineage>
</organism>
<accession>A0A663A150</accession>
<name>A0A663A150_PHOVU</name>
<protein>
    <submittedName>
        <fullName evidence="1">Uncharacterized protein</fullName>
    </submittedName>
</protein>
<evidence type="ECO:0000313" key="2">
    <source>
        <dbReference type="Proteomes" id="UP000408523"/>
    </source>
</evidence>
<reference evidence="1 2" key="1">
    <citation type="journal article" date="2019" name="Nat. Commun.">
        <title>Gram positive-like bacteriocins with broad spectrum anti-Bacteroidales activity encoded on mobile elements of the human gut microbiota.</title>
        <authorList>
            <person name="Bechon N."/>
            <person name="Coyne M.J.Jr."/>
            <person name="Laclare-Mceneany V."/>
            <person name="Chatzidaki-Livanis M."/>
            <person name="Ghigo J.-M."/>
            <person name="Comstock L.E."/>
        </authorList>
    </citation>
    <scope>NUCLEOTIDE SEQUENCE [LARGE SCALE GENOMIC DNA]</scope>
    <source>
        <strain evidence="1 2">CL01T12C17</strain>
    </source>
</reference>
<evidence type="ECO:0000313" key="1">
    <source>
        <dbReference type="EMBL" id="TSE48903.1"/>
    </source>
</evidence>
<sequence>MANIERRMTEAIEIYLCIRCTFQLGDEILRLAKEDNFRESFTELEFKNKENVDLMK</sequence>
<gene>
    <name evidence="1" type="ORF">EH214_01836</name>
</gene>
<dbReference type="AlphaFoldDB" id="A0A663A150"/>
<dbReference type="EMBL" id="RWHZ01000020">
    <property type="protein sequence ID" value="TSE48903.1"/>
    <property type="molecule type" value="Genomic_DNA"/>
</dbReference>
<dbReference type="Proteomes" id="UP000408523">
    <property type="component" value="Unassembled WGS sequence"/>
</dbReference>